<name>A0A5C3QQU5_9AGAR</name>
<sequence length="270" mass="29900">MDPNDVFEALHSMSRLSLLKLWLLDGNSSPQNWTRSTTVRSRCLISSPCVCSSVTHGTRAISQPISRHQICSVCKQSRSESTSCRRRRANPICASLLTVFTIDAPDTGDDHRMHSNSMLVSLLRRLPGLQRVNVGVASKKGYFDTALLFGALVARPTAEGPDIQPVCPQLQELYMKGSKLLVTFRELQDVINSRLRKLDTLESNDRLGPDAQETSSLVAIHLSDEVVILNENPQIAGDLDFARQWLVDADVAGVLKYSNAVGVWEDELEI</sequence>
<proteinExistence type="predicted"/>
<evidence type="ECO:0000313" key="2">
    <source>
        <dbReference type="Proteomes" id="UP000305067"/>
    </source>
</evidence>
<dbReference type="AlphaFoldDB" id="A0A5C3QQU5"/>
<protein>
    <submittedName>
        <fullName evidence="1">Uncharacterized protein</fullName>
    </submittedName>
</protein>
<reference evidence="1 2" key="1">
    <citation type="journal article" date="2019" name="Nat. Ecol. Evol.">
        <title>Megaphylogeny resolves global patterns of mushroom evolution.</title>
        <authorList>
            <person name="Varga T."/>
            <person name="Krizsan K."/>
            <person name="Foldi C."/>
            <person name="Dima B."/>
            <person name="Sanchez-Garcia M."/>
            <person name="Sanchez-Ramirez S."/>
            <person name="Szollosi G.J."/>
            <person name="Szarkandi J.G."/>
            <person name="Papp V."/>
            <person name="Albert L."/>
            <person name="Andreopoulos W."/>
            <person name="Angelini C."/>
            <person name="Antonin V."/>
            <person name="Barry K.W."/>
            <person name="Bougher N.L."/>
            <person name="Buchanan P."/>
            <person name="Buyck B."/>
            <person name="Bense V."/>
            <person name="Catcheside P."/>
            <person name="Chovatia M."/>
            <person name="Cooper J."/>
            <person name="Damon W."/>
            <person name="Desjardin D."/>
            <person name="Finy P."/>
            <person name="Geml J."/>
            <person name="Haridas S."/>
            <person name="Hughes K."/>
            <person name="Justo A."/>
            <person name="Karasinski D."/>
            <person name="Kautmanova I."/>
            <person name="Kiss B."/>
            <person name="Kocsube S."/>
            <person name="Kotiranta H."/>
            <person name="LaButti K.M."/>
            <person name="Lechner B.E."/>
            <person name="Liimatainen K."/>
            <person name="Lipzen A."/>
            <person name="Lukacs Z."/>
            <person name="Mihaltcheva S."/>
            <person name="Morgado L.N."/>
            <person name="Niskanen T."/>
            <person name="Noordeloos M.E."/>
            <person name="Ohm R.A."/>
            <person name="Ortiz-Santana B."/>
            <person name="Ovrebo C."/>
            <person name="Racz N."/>
            <person name="Riley R."/>
            <person name="Savchenko A."/>
            <person name="Shiryaev A."/>
            <person name="Soop K."/>
            <person name="Spirin V."/>
            <person name="Szebenyi C."/>
            <person name="Tomsovsky M."/>
            <person name="Tulloss R.E."/>
            <person name="Uehling J."/>
            <person name="Grigoriev I.V."/>
            <person name="Vagvolgyi C."/>
            <person name="Papp T."/>
            <person name="Martin F.M."/>
            <person name="Miettinen O."/>
            <person name="Hibbett D.S."/>
            <person name="Nagy L.G."/>
        </authorList>
    </citation>
    <scope>NUCLEOTIDE SEQUENCE [LARGE SCALE GENOMIC DNA]</scope>
    <source>
        <strain evidence="1 2">CBS 309.79</strain>
    </source>
</reference>
<keyword evidence="2" id="KW-1185">Reference proteome</keyword>
<dbReference type="EMBL" id="ML178821">
    <property type="protein sequence ID" value="TFL03180.1"/>
    <property type="molecule type" value="Genomic_DNA"/>
</dbReference>
<gene>
    <name evidence="1" type="ORF">BDV98DRAFT_418568</name>
</gene>
<organism evidence="1 2">
    <name type="scientific">Pterulicium gracile</name>
    <dbReference type="NCBI Taxonomy" id="1884261"/>
    <lineage>
        <taxon>Eukaryota</taxon>
        <taxon>Fungi</taxon>
        <taxon>Dikarya</taxon>
        <taxon>Basidiomycota</taxon>
        <taxon>Agaricomycotina</taxon>
        <taxon>Agaricomycetes</taxon>
        <taxon>Agaricomycetidae</taxon>
        <taxon>Agaricales</taxon>
        <taxon>Pleurotineae</taxon>
        <taxon>Pterulaceae</taxon>
        <taxon>Pterulicium</taxon>
    </lineage>
</organism>
<accession>A0A5C3QQU5</accession>
<dbReference type="Proteomes" id="UP000305067">
    <property type="component" value="Unassembled WGS sequence"/>
</dbReference>
<evidence type="ECO:0000313" key="1">
    <source>
        <dbReference type="EMBL" id="TFL03180.1"/>
    </source>
</evidence>